<comment type="caution">
    <text evidence="1">The sequence shown here is derived from an EMBL/GenBank/DDBJ whole genome shotgun (WGS) entry which is preliminary data.</text>
</comment>
<name>A0A1X0DN91_9MYCO</name>
<gene>
    <name evidence="1" type="ORF">BST26_01405</name>
</gene>
<sequence length="378" mass="42938">MTIQEHEPATGSGDEVAKQSAPKRSLWPFFWLIFAVVIVSLVAHNARTGPQSDRIRNPNVEGNPRPVKPIFGFDHWVTVLEIFTIIACTIIIIVLLIAWRRNPRSPLLMMALITTFIVWQDPIMNWSPFAVYNPDLWHWPEDWPLVSISPTVEPFLVFGYVLFYFGPYFPAVWILRKIQARKPVDSFVWRHPLWSMAGLILVIGFIFDAMLEITLVRTGMYIYSQVPPWGSIFAGDTFQFPLIWESIMVTWVMIPAGILVYRDDTGKTVAEKLAQKARIFPKRPFLGMFIVMFVFINVAYFAYGGGFWLLKVSRVSTSVACPWPYPEAKVYDPQGFYQVNGQPGPFSVGKWSTWASAEPGGLDRTELPTGPGRCGPGQ</sequence>
<protein>
    <submittedName>
        <fullName evidence="1">DUF5135 domain-containing protein</fullName>
    </submittedName>
</protein>
<organism evidence="1 2">
    <name type="scientific">Mycolicibacterium insubricum</name>
    <dbReference type="NCBI Taxonomy" id="444597"/>
    <lineage>
        <taxon>Bacteria</taxon>
        <taxon>Bacillati</taxon>
        <taxon>Actinomycetota</taxon>
        <taxon>Actinomycetes</taxon>
        <taxon>Mycobacteriales</taxon>
        <taxon>Mycobacteriaceae</taxon>
        <taxon>Mycolicibacterium</taxon>
    </lineage>
</organism>
<evidence type="ECO:0000313" key="1">
    <source>
        <dbReference type="EMBL" id="ORA73856.1"/>
    </source>
</evidence>
<dbReference type="AlphaFoldDB" id="A0A1X0DN91"/>
<dbReference type="OrthoDB" id="4508396at2"/>
<dbReference type="STRING" id="444597.BST26_01405"/>
<proteinExistence type="predicted"/>
<dbReference type="RefSeq" id="WP_083029029.1">
    <property type="nucleotide sequence ID" value="NZ_AP022618.1"/>
</dbReference>
<dbReference type="InterPro" id="IPR033459">
    <property type="entry name" value="AveC-like"/>
</dbReference>
<dbReference type="Pfam" id="PF17198">
    <property type="entry name" value="AveC_like"/>
    <property type="match status" value="1"/>
</dbReference>
<dbReference type="Proteomes" id="UP000192801">
    <property type="component" value="Unassembled WGS sequence"/>
</dbReference>
<reference evidence="1 2" key="1">
    <citation type="submission" date="2016-12" db="EMBL/GenBank/DDBJ databases">
        <title>The new phylogeny of genus Mycobacterium.</title>
        <authorList>
            <person name="Tortoli E."/>
            <person name="Trovato A."/>
            <person name="Cirillo D.M."/>
        </authorList>
    </citation>
    <scope>NUCLEOTIDE SEQUENCE [LARGE SCALE GENOMIC DNA]</scope>
    <source>
        <strain evidence="1 2">DSM 45130</strain>
    </source>
</reference>
<keyword evidence="2" id="KW-1185">Reference proteome</keyword>
<evidence type="ECO:0000313" key="2">
    <source>
        <dbReference type="Proteomes" id="UP000192801"/>
    </source>
</evidence>
<dbReference type="EMBL" id="MVHS01000002">
    <property type="protein sequence ID" value="ORA73856.1"/>
    <property type="molecule type" value="Genomic_DNA"/>
</dbReference>
<accession>A0A1X0DN91</accession>